<gene>
    <name evidence="2" type="ORF">S01H1_20488</name>
</gene>
<dbReference type="PANTHER" id="PTHR48207">
    <property type="entry name" value="SUCCINATE--HYDROXYMETHYLGLUTARATE COA-TRANSFERASE"/>
    <property type="match status" value="1"/>
</dbReference>
<keyword evidence="1" id="KW-0808">Transferase</keyword>
<dbReference type="InterPro" id="IPR023606">
    <property type="entry name" value="CoA-Trfase_III_dom_1_sf"/>
</dbReference>
<protein>
    <recommendedName>
        <fullName evidence="3">Formyl-CoA transferase</fullName>
    </recommendedName>
</protein>
<dbReference type="Pfam" id="PF02515">
    <property type="entry name" value="CoA_transf_3"/>
    <property type="match status" value="1"/>
</dbReference>
<dbReference type="GO" id="GO:0008410">
    <property type="term" value="F:CoA-transferase activity"/>
    <property type="evidence" value="ECO:0007669"/>
    <property type="project" value="TreeGrafter"/>
</dbReference>
<evidence type="ECO:0000256" key="1">
    <source>
        <dbReference type="ARBA" id="ARBA00022679"/>
    </source>
</evidence>
<organism evidence="2">
    <name type="scientific">marine sediment metagenome</name>
    <dbReference type="NCBI Taxonomy" id="412755"/>
    <lineage>
        <taxon>unclassified sequences</taxon>
        <taxon>metagenomes</taxon>
        <taxon>ecological metagenomes</taxon>
    </lineage>
</organism>
<proteinExistence type="predicted"/>
<accession>X0U1T1</accession>
<feature type="non-terminal residue" evidence="2">
    <location>
        <position position="1"/>
    </location>
</feature>
<dbReference type="EMBL" id="BARS01011218">
    <property type="protein sequence ID" value="GAF99464.1"/>
    <property type="molecule type" value="Genomic_DNA"/>
</dbReference>
<dbReference type="AlphaFoldDB" id="X0U1T1"/>
<comment type="caution">
    <text evidence="2">The sequence shown here is derived from an EMBL/GenBank/DDBJ whole genome shotgun (WGS) entry which is preliminary data.</text>
</comment>
<dbReference type="PANTHER" id="PTHR48207:SF3">
    <property type="entry name" value="SUCCINATE--HYDROXYMETHYLGLUTARATE COA-TRANSFERASE"/>
    <property type="match status" value="1"/>
</dbReference>
<evidence type="ECO:0008006" key="3">
    <source>
        <dbReference type="Google" id="ProtNLM"/>
    </source>
</evidence>
<dbReference type="Gene3D" id="3.30.1540.10">
    <property type="entry name" value="formyl-coa transferase, domain 3"/>
    <property type="match status" value="1"/>
</dbReference>
<evidence type="ECO:0000313" key="2">
    <source>
        <dbReference type="EMBL" id="GAF99464.1"/>
    </source>
</evidence>
<sequence>RIGNRYEFIYPYDSFEARDGWVIIGIANDVIWRRFLETTSLEELDRPGLATIISRVESHEEIKAVVQGWVSERSVDEVVSILNGNGIPSCPIYDLKQASEDPHIAGARGMTVEREQPGLGPVTLLGNPIKMSATDPAPRGPAPELGGDTVSVLESLLGLSRKEIDELREDGAL</sequence>
<dbReference type="InterPro" id="IPR003673">
    <property type="entry name" value="CoA-Trfase_fam_III"/>
</dbReference>
<reference evidence="2" key="1">
    <citation type="journal article" date="2014" name="Front. Microbiol.">
        <title>High frequency of phylogenetically diverse reductive dehalogenase-homologous genes in deep subseafloor sedimentary metagenomes.</title>
        <authorList>
            <person name="Kawai M."/>
            <person name="Futagami T."/>
            <person name="Toyoda A."/>
            <person name="Takaki Y."/>
            <person name="Nishi S."/>
            <person name="Hori S."/>
            <person name="Arai W."/>
            <person name="Tsubouchi T."/>
            <person name="Morono Y."/>
            <person name="Uchiyama I."/>
            <person name="Ito T."/>
            <person name="Fujiyama A."/>
            <person name="Inagaki F."/>
            <person name="Takami H."/>
        </authorList>
    </citation>
    <scope>NUCLEOTIDE SEQUENCE</scope>
    <source>
        <strain evidence="2">Expedition CK06-06</strain>
    </source>
</reference>
<dbReference type="InterPro" id="IPR044855">
    <property type="entry name" value="CoA-Trfase_III_dom3_sf"/>
</dbReference>
<dbReference type="InterPro" id="IPR050483">
    <property type="entry name" value="CoA-transferase_III_domain"/>
</dbReference>
<dbReference type="SUPFAM" id="SSF89796">
    <property type="entry name" value="CoA-transferase family III (CaiB/BaiF)"/>
    <property type="match status" value="1"/>
</dbReference>
<dbReference type="Gene3D" id="3.40.50.10540">
    <property type="entry name" value="Crotonobetainyl-coa:carnitine coa-transferase, domain 1"/>
    <property type="match status" value="1"/>
</dbReference>
<name>X0U1T1_9ZZZZ</name>